<evidence type="ECO:0000256" key="1">
    <source>
        <dbReference type="ARBA" id="ARBA00001947"/>
    </source>
</evidence>
<feature type="domain" description="CMP/dCMP-type deaminase" evidence="8">
    <location>
        <begin position="8"/>
        <end position="142"/>
    </location>
</feature>
<evidence type="ECO:0000313" key="10">
    <source>
        <dbReference type="Proteomes" id="UP000266287"/>
    </source>
</evidence>
<evidence type="ECO:0000313" key="9">
    <source>
        <dbReference type="EMBL" id="RII01139.1"/>
    </source>
</evidence>
<keyword evidence="4" id="KW-0378">Hydrolase</keyword>
<sequence>MKVDPRPSWDDYFLKIAGLVSSRSTCLRRQVGAAIVIEKRMLATGYNGAPQGLSHCAEVGCKRENEGIPRGERQELCRGLHAEQNAIIQAALYGISIRSAFLYCTHQPCSICAKMIINSGIKRIVIASGYPDKMAQELLCEAGIQIEK</sequence>
<feature type="binding site" evidence="7">
    <location>
        <position position="109"/>
    </location>
    <ligand>
        <name>Zn(2+)</name>
        <dbReference type="ChEBI" id="CHEBI:29105"/>
        <note>catalytic</note>
    </ligand>
</feature>
<evidence type="ECO:0000256" key="4">
    <source>
        <dbReference type="ARBA" id="ARBA00022801"/>
    </source>
</evidence>
<feature type="active site" description="Proton donor" evidence="6">
    <location>
        <position position="83"/>
    </location>
</feature>
<dbReference type="AlphaFoldDB" id="A0A399G0B4"/>
<keyword evidence="5 7" id="KW-0862">Zinc</keyword>
<dbReference type="InterPro" id="IPR002125">
    <property type="entry name" value="CMP_dCMP_dom"/>
</dbReference>
<feature type="binding site" evidence="7">
    <location>
        <position position="81"/>
    </location>
    <ligand>
        <name>Zn(2+)</name>
        <dbReference type="ChEBI" id="CHEBI:29105"/>
        <note>catalytic</note>
    </ligand>
</feature>
<name>A0A399G0B4_UNCN2</name>
<dbReference type="Proteomes" id="UP000266287">
    <property type="component" value="Unassembled WGS sequence"/>
</dbReference>
<evidence type="ECO:0000256" key="5">
    <source>
        <dbReference type="ARBA" id="ARBA00022833"/>
    </source>
</evidence>
<dbReference type="Pfam" id="PF00383">
    <property type="entry name" value="dCMP_cyt_deam_1"/>
    <property type="match status" value="1"/>
</dbReference>
<comment type="cofactor">
    <cofactor evidence="1 7">
        <name>Zn(2+)</name>
        <dbReference type="ChEBI" id="CHEBI:29105"/>
    </cofactor>
</comment>
<dbReference type="PANTHER" id="PTHR11086">
    <property type="entry name" value="DEOXYCYTIDYLATE DEAMINASE-RELATED"/>
    <property type="match status" value="1"/>
</dbReference>
<dbReference type="InterPro" id="IPR016193">
    <property type="entry name" value="Cytidine_deaminase-like"/>
</dbReference>
<accession>A0A399G0B4</accession>
<evidence type="ECO:0000256" key="6">
    <source>
        <dbReference type="PIRSR" id="PIRSR006019-1"/>
    </source>
</evidence>
<dbReference type="GO" id="GO:0008270">
    <property type="term" value="F:zinc ion binding"/>
    <property type="evidence" value="ECO:0007669"/>
    <property type="project" value="InterPro"/>
</dbReference>
<comment type="caution">
    <text evidence="9">The sequence shown here is derived from an EMBL/GenBank/DDBJ whole genome shotgun (WGS) entry which is preliminary data.</text>
</comment>
<dbReference type="SUPFAM" id="SSF53927">
    <property type="entry name" value="Cytidine deaminase-like"/>
    <property type="match status" value="1"/>
</dbReference>
<evidence type="ECO:0000256" key="3">
    <source>
        <dbReference type="ARBA" id="ARBA00022723"/>
    </source>
</evidence>
<organism evidence="9 10">
    <name type="scientific">candidate division NPL-UPA2 bacterium Unc8</name>
    <dbReference type="NCBI Taxonomy" id="1980939"/>
    <lineage>
        <taxon>Bacteria</taxon>
    </lineage>
</organism>
<evidence type="ECO:0000259" key="8">
    <source>
        <dbReference type="PROSITE" id="PS51747"/>
    </source>
</evidence>
<protein>
    <submittedName>
        <fullName evidence="9">Cytidine deaminase</fullName>
    </submittedName>
</protein>
<dbReference type="InterPro" id="IPR015517">
    <property type="entry name" value="dCMP_deaminase-rel"/>
</dbReference>
<dbReference type="GO" id="GO:0006220">
    <property type="term" value="P:pyrimidine nucleotide metabolic process"/>
    <property type="evidence" value="ECO:0007669"/>
    <property type="project" value="InterPro"/>
</dbReference>
<dbReference type="GO" id="GO:0005737">
    <property type="term" value="C:cytoplasm"/>
    <property type="evidence" value="ECO:0007669"/>
    <property type="project" value="TreeGrafter"/>
</dbReference>
<dbReference type="PROSITE" id="PS51747">
    <property type="entry name" value="CYT_DCMP_DEAMINASES_2"/>
    <property type="match status" value="1"/>
</dbReference>
<comment type="similarity">
    <text evidence="2">Belongs to the cytidine and deoxycytidylate deaminase family.</text>
</comment>
<dbReference type="InterPro" id="IPR016473">
    <property type="entry name" value="dCMP_deaminase"/>
</dbReference>
<keyword evidence="3 7" id="KW-0479">Metal-binding</keyword>
<feature type="binding site" evidence="7">
    <location>
        <position position="112"/>
    </location>
    <ligand>
        <name>Zn(2+)</name>
        <dbReference type="ChEBI" id="CHEBI:29105"/>
        <note>catalytic</note>
    </ligand>
</feature>
<dbReference type="PANTHER" id="PTHR11086:SF18">
    <property type="entry name" value="DEOXYCYTIDYLATE DEAMINASE"/>
    <property type="match status" value="1"/>
</dbReference>
<gene>
    <name evidence="9" type="ORF">B9J77_00990</name>
</gene>
<dbReference type="InterPro" id="IPR035105">
    <property type="entry name" value="Deoxycytidylate_deaminase_dom"/>
</dbReference>
<reference evidence="9 10" key="1">
    <citation type="submission" date="2018-08" db="EMBL/GenBank/DDBJ databases">
        <title>Draft genome of candidate division NPL-UPA2 bacterium Unc8 that adapted to ultra-basic serpentinizing groundwater.</title>
        <authorList>
            <person name="Ishii S."/>
            <person name="Suzuki S."/>
            <person name="Nealson K.H."/>
        </authorList>
    </citation>
    <scope>NUCLEOTIDE SEQUENCE [LARGE SCALE GENOMIC DNA]</scope>
    <source>
        <strain evidence="9">Unc8</strain>
    </source>
</reference>
<dbReference type="PROSITE" id="PS00903">
    <property type="entry name" value="CYT_DCMP_DEAMINASES_1"/>
    <property type="match status" value="1"/>
</dbReference>
<evidence type="ECO:0000256" key="7">
    <source>
        <dbReference type="PIRSR" id="PIRSR006019-2"/>
    </source>
</evidence>
<dbReference type="EMBL" id="NDHY01000001">
    <property type="protein sequence ID" value="RII01139.1"/>
    <property type="molecule type" value="Genomic_DNA"/>
</dbReference>
<dbReference type="PIRSF" id="PIRSF006019">
    <property type="entry name" value="dCMP_deaminase"/>
    <property type="match status" value="1"/>
</dbReference>
<evidence type="ECO:0000256" key="2">
    <source>
        <dbReference type="ARBA" id="ARBA00006576"/>
    </source>
</evidence>
<dbReference type="Gene3D" id="3.40.140.10">
    <property type="entry name" value="Cytidine Deaminase, domain 2"/>
    <property type="match status" value="1"/>
</dbReference>
<dbReference type="CDD" id="cd01286">
    <property type="entry name" value="deoxycytidylate_deaminase"/>
    <property type="match status" value="1"/>
</dbReference>
<dbReference type="GO" id="GO:0004132">
    <property type="term" value="F:dCMP deaminase activity"/>
    <property type="evidence" value="ECO:0007669"/>
    <property type="project" value="InterPro"/>
</dbReference>
<proteinExistence type="inferred from homology"/>
<dbReference type="InterPro" id="IPR016192">
    <property type="entry name" value="APOBEC/CMP_deaminase_Zn-bd"/>
</dbReference>